<keyword evidence="11" id="KW-1185">Reference proteome</keyword>
<evidence type="ECO:0000256" key="2">
    <source>
        <dbReference type="ARBA" id="ARBA00022448"/>
    </source>
</evidence>
<dbReference type="PANTHER" id="PTHR46997">
    <property type="entry name" value="LOW AFFINITY TRYPTOPHAN PERMEASE-RELATED"/>
    <property type="match status" value="1"/>
</dbReference>
<keyword evidence="2" id="KW-0813">Transport</keyword>
<evidence type="ECO:0000256" key="1">
    <source>
        <dbReference type="ARBA" id="ARBA00004429"/>
    </source>
</evidence>
<feature type="transmembrane region" description="Helical" evidence="9">
    <location>
        <begin position="7"/>
        <end position="29"/>
    </location>
</feature>
<dbReference type="PRINTS" id="PR00166">
    <property type="entry name" value="AROAAPRMEASE"/>
</dbReference>
<dbReference type="GO" id="GO:0003333">
    <property type="term" value="P:amino acid transmembrane transport"/>
    <property type="evidence" value="ECO:0007669"/>
    <property type="project" value="InterPro"/>
</dbReference>
<evidence type="ECO:0000313" key="10">
    <source>
        <dbReference type="EMBL" id="RST65518.1"/>
    </source>
</evidence>
<dbReference type="OrthoDB" id="19865at2"/>
<accession>A0A429XI59</accession>
<organism evidence="10 11">
    <name type="scientific">Candidatus Aquarickettsia rohweri</name>
    <dbReference type="NCBI Taxonomy" id="2602574"/>
    <lineage>
        <taxon>Bacteria</taxon>
        <taxon>Pseudomonadati</taxon>
        <taxon>Pseudomonadota</taxon>
        <taxon>Alphaproteobacteria</taxon>
        <taxon>Rickettsiales</taxon>
        <taxon>Candidatus Midichloriaceae</taxon>
        <taxon>Candidatus Aquarickettsia</taxon>
    </lineage>
</organism>
<feature type="transmembrane region" description="Helical" evidence="9">
    <location>
        <begin position="35"/>
        <end position="60"/>
    </location>
</feature>
<evidence type="ECO:0008006" key="12">
    <source>
        <dbReference type="Google" id="ProtNLM"/>
    </source>
</evidence>
<protein>
    <recommendedName>
        <fullName evidence="12">Amino acid permease</fullName>
    </recommendedName>
</protein>
<dbReference type="GO" id="GO:0005886">
    <property type="term" value="C:plasma membrane"/>
    <property type="evidence" value="ECO:0007669"/>
    <property type="project" value="UniProtKB-SubCell"/>
</dbReference>
<feature type="transmembrane region" description="Helical" evidence="9">
    <location>
        <begin position="81"/>
        <end position="110"/>
    </location>
</feature>
<dbReference type="PANTHER" id="PTHR46997:SF2">
    <property type="entry name" value="TYROSINE-SPECIFIC TRANSPORT SYSTEM"/>
    <property type="match status" value="1"/>
</dbReference>
<evidence type="ECO:0000256" key="4">
    <source>
        <dbReference type="ARBA" id="ARBA00022519"/>
    </source>
</evidence>
<sequence>MFIKNKLVGAVFIVAGTSIGASMLALPMMASSLGVLSTLALLIFIWFLGYYTATLALEINHFYKGAYSISELCKKSFNSKIWLLADFSIVSLFYSLLAAYISGIIDIAAINKFILTSYKSNYLGYLIVGVLIFCVVYNNKILDISNRLVFILKFTLFLILLYFLSLKIKFANINHFVSYIEINSQIFKAIPIFFTSFGFHGGIPFIMKYLDNDAINIKKSFFLGSLISFFIYLLWMFFSLGVLPKYGLISFESIEHANNKLGCFINMLTNIADNSALHSVISMFSWLAIVTSFLGVGIGLYDYFFEKFKFKKNILKDQLLALLLTFFIPFIMAIFEQNIFLSALALAAISLSLLAIIFPTAIAFKIGIKSRLAVIITMFFGIVIIAIEVVNLLF</sequence>
<evidence type="ECO:0000256" key="3">
    <source>
        <dbReference type="ARBA" id="ARBA00022475"/>
    </source>
</evidence>
<evidence type="ECO:0000313" key="11">
    <source>
        <dbReference type="Proteomes" id="UP000279470"/>
    </source>
</evidence>
<keyword evidence="5 9" id="KW-0812">Transmembrane</keyword>
<dbReference type="Proteomes" id="UP000279470">
    <property type="component" value="Unassembled WGS sequence"/>
</dbReference>
<keyword evidence="4" id="KW-0997">Cell inner membrane</keyword>
<comment type="caution">
    <text evidence="10">The sequence shown here is derived from an EMBL/GenBank/DDBJ whole genome shotgun (WGS) entry which is preliminary data.</text>
</comment>
<proteinExistence type="predicted"/>
<keyword evidence="3" id="KW-1003">Cell membrane</keyword>
<dbReference type="RefSeq" id="WP_126044878.1">
    <property type="nucleotide sequence ID" value="NZ_RXFM01000052.1"/>
</dbReference>
<gene>
    <name evidence="10" type="ORF">EIC27_04195</name>
</gene>
<dbReference type="Pfam" id="PF03222">
    <property type="entry name" value="Trp_Tyr_perm"/>
    <property type="match status" value="1"/>
</dbReference>
<dbReference type="GO" id="GO:0015173">
    <property type="term" value="F:aromatic amino acid transmembrane transporter activity"/>
    <property type="evidence" value="ECO:0007669"/>
    <property type="project" value="InterPro"/>
</dbReference>
<dbReference type="EMBL" id="RXFM01000052">
    <property type="protein sequence ID" value="RST65518.1"/>
    <property type="molecule type" value="Genomic_DNA"/>
</dbReference>
<dbReference type="InterPro" id="IPR018227">
    <property type="entry name" value="Amino_acid_transport_2"/>
</dbReference>
<evidence type="ECO:0000256" key="6">
    <source>
        <dbReference type="ARBA" id="ARBA00022970"/>
    </source>
</evidence>
<dbReference type="InterPro" id="IPR013059">
    <property type="entry name" value="Trp_tyr_transpt"/>
</dbReference>
<feature type="transmembrane region" description="Helical" evidence="9">
    <location>
        <begin position="341"/>
        <end position="364"/>
    </location>
</feature>
<feature type="transmembrane region" description="Helical" evidence="9">
    <location>
        <begin position="222"/>
        <end position="243"/>
    </location>
</feature>
<dbReference type="Gene3D" id="1.20.1740.10">
    <property type="entry name" value="Amino acid/polyamine transporter I"/>
    <property type="match status" value="1"/>
</dbReference>
<feature type="transmembrane region" description="Helical" evidence="9">
    <location>
        <begin position="283"/>
        <end position="305"/>
    </location>
</feature>
<feature type="transmembrane region" description="Helical" evidence="9">
    <location>
        <begin position="190"/>
        <end position="210"/>
    </location>
</feature>
<feature type="transmembrane region" description="Helical" evidence="9">
    <location>
        <begin position="317"/>
        <end position="335"/>
    </location>
</feature>
<keyword evidence="6" id="KW-0029">Amino-acid transport</keyword>
<keyword evidence="8 9" id="KW-0472">Membrane</keyword>
<evidence type="ECO:0000256" key="8">
    <source>
        <dbReference type="ARBA" id="ARBA00023136"/>
    </source>
</evidence>
<name>A0A429XI59_9RICK</name>
<keyword evidence="7 9" id="KW-1133">Transmembrane helix</keyword>
<feature type="transmembrane region" description="Helical" evidence="9">
    <location>
        <begin position="371"/>
        <end position="393"/>
    </location>
</feature>
<feature type="transmembrane region" description="Helical" evidence="9">
    <location>
        <begin position="122"/>
        <end position="138"/>
    </location>
</feature>
<dbReference type="AlphaFoldDB" id="A0A429XI59"/>
<evidence type="ECO:0000256" key="7">
    <source>
        <dbReference type="ARBA" id="ARBA00022989"/>
    </source>
</evidence>
<comment type="subcellular location">
    <subcellularLocation>
        <location evidence="1">Cell inner membrane</location>
        <topology evidence="1">Multi-pass membrane protein</topology>
    </subcellularLocation>
</comment>
<reference evidence="11" key="1">
    <citation type="submission" date="2018-11" db="EMBL/GenBank/DDBJ databases">
        <title>Phylogenetic, genomic, and biogeographic characterization of a novel and ubiquitous marine invertebrate-associated Rickettsiales parasite, Candidatus Marinoinvertebrata rohwerii, gen. nov., sp. nov.</title>
        <authorList>
            <person name="Klinges J.G."/>
            <person name="Rosales S.M."/>
            <person name="Mcminds R."/>
            <person name="Shaver E.C."/>
            <person name="Shantz A."/>
            <person name="Peters E.C."/>
            <person name="Burkepile D.E."/>
            <person name="Silliman B.R."/>
            <person name="Vega Thurber R.L."/>
        </authorList>
    </citation>
    <scope>NUCLEOTIDE SEQUENCE [LARGE SCALE GENOMIC DNA]</scope>
    <source>
        <strain evidence="11">a_cerv_44</strain>
    </source>
</reference>
<evidence type="ECO:0000256" key="9">
    <source>
        <dbReference type="SAM" id="Phobius"/>
    </source>
</evidence>
<feature type="transmembrane region" description="Helical" evidence="9">
    <location>
        <begin position="150"/>
        <end position="170"/>
    </location>
</feature>
<evidence type="ECO:0000256" key="5">
    <source>
        <dbReference type="ARBA" id="ARBA00022692"/>
    </source>
</evidence>